<protein>
    <recommendedName>
        <fullName evidence="1">Recombinase domain-containing protein</fullName>
    </recommendedName>
</protein>
<dbReference type="Gene3D" id="3.90.1750.20">
    <property type="entry name" value="Putative Large Serine Recombinase, Chain B, Domain 2"/>
    <property type="match status" value="1"/>
</dbReference>
<evidence type="ECO:0000313" key="3">
    <source>
        <dbReference type="Proteomes" id="UP001501231"/>
    </source>
</evidence>
<dbReference type="SUPFAM" id="SSF53041">
    <property type="entry name" value="Resolvase-like"/>
    <property type="match status" value="1"/>
</dbReference>
<dbReference type="InterPro" id="IPR006119">
    <property type="entry name" value="Resolv_N"/>
</dbReference>
<sequence>MVRFAFLGRVSTEDLQDPVASRQWQLARAEALVAGHGRIVAEFFDVGQSRAVSWLRRPASARLLQALEDRQRGFDAVVIGEPQRIFYDNQFGLVFPLFVHFKVALWVPEVGGALDPDSEAHCLIMAMYAGMSRAERRRIQVRVRAAMAAQAECEGRYLGGRPPYGYRLADAGPHRNPVLAALGARCHRLELDPQAAPVVERIFALRLDGWGGKRIAGALNTDGVPCPSAHDRCRNRHRSGAGWTAGTVLSILVNPRYTGHQVWNRQSRTDVLVDPHNVGLGTRPLMRWNRRADWVISRQIAHPAIVSVADFERAQHTRAEGTRGRRTYLLRGLLRCGFCGRRMQGAWNNGRANYRCHHGRGERRGLACQRVGS</sequence>
<name>A0ABP5VQR6_9ACTN</name>
<dbReference type="InterPro" id="IPR050639">
    <property type="entry name" value="SSR_resolvase"/>
</dbReference>
<evidence type="ECO:0000259" key="1">
    <source>
        <dbReference type="PROSITE" id="PS51737"/>
    </source>
</evidence>
<comment type="caution">
    <text evidence="2">The sequence shown here is derived from an EMBL/GenBank/DDBJ whole genome shotgun (WGS) entry which is preliminary data.</text>
</comment>
<dbReference type="InterPro" id="IPR011109">
    <property type="entry name" value="DNA_bind_recombinase_dom"/>
</dbReference>
<feature type="domain" description="Recombinase" evidence="1">
    <location>
        <begin position="163"/>
        <end position="327"/>
    </location>
</feature>
<reference evidence="3" key="1">
    <citation type="journal article" date="2019" name="Int. J. Syst. Evol. Microbiol.">
        <title>The Global Catalogue of Microorganisms (GCM) 10K type strain sequencing project: providing services to taxonomists for standard genome sequencing and annotation.</title>
        <authorList>
            <consortium name="The Broad Institute Genomics Platform"/>
            <consortium name="The Broad Institute Genome Sequencing Center for Infectious Disease"/>
            <person name="Wu L."/>
            <person name="Ma J."/>
        </authorList>
    </citation>
    <scope>NUCLEOTIDE SEQUENCE [LARGE SCALE GENOMIC DNA]</scope>
    <source>
        <strain evidence="3">JCM 3325</strain>
    </source>
</reference>
<dbReference type="PANTHER" id="PTHR30461:SF23">
    <property type="entry name" value="DNA RECOMBINASE-RELATED"/>
    <property type="match status" value="1"/>
</dbReference>
<organism evidence="2 3">
    <name type="scientific">Actinomadura vinacea</name>
    <dbReference type="NCBI Taxonomy" id="115336"/>
    <lineage>
        <taxon>Bacteria</taxon>
        <taxon>Bacillati</taxon>
        <taxon>Actinomycetota</taxon>
        <taxon>Actinomycetes</taxon>
        <taxon>Streptosporangiales</taxon>
        <taxon>Thermomonosporaceae</taxon>
        <taxon>Actinomadura</taxon>
    </lineage>
</organism>
<dbReference type="PROSITE" id="PS51737">
    <property type="entry name" value="RECOMBINASE_DNA_BIND"/>
    <property type="match status" value="1"/>
</dbReference>
<dbReference type="Pfam" id="PF13408">
    <property type="entry name" value="Zn_ribbon_recom"/>
    <property type="match status" value="1"/>
</dbReference>
<proteinExistence type="predicted"/>
<dbReference type="Pfam" id="PF07508">
    <property type="entry name" value="Recombinase"/>
    <property type="match status" value="1"/>
</dbReference>
<keyword evidence="3" id="KW-1185">Reference proteome</keyword>
<dbReference type="InterPro" id="IPR038109">
    <property type="entry name" value="DNA_bind_recomb_sf"/>
</dbReference>
<dbReference type="SMART" id="SM00857">
    <property type="entry name" value="Resolvase"/>
    <property type="match status" value="1"/>
</dbReference>
<dbReference type="Gene3D" id="3.40.50.1390">
    <property type="entry name" value="Resolvase, N-terminal catalytic domain"/>
    <property type="match status" value="1"/>
</dbReference>
<dbReference type="PANTHER" id="PTHR30461">
    <property type="entry name" value="DNA-INVERTASE FROM LAMBDOID PROPHAGE"/>
    <property type="match status" value="1"/>
</dbReference>
<evidence type="ECO:0000313" key="2">
    <source>
        <dbReference type="EMBL" id="GAA2406373.1"/>
    </source>
</evidence>
<dbReference type="InterPro" id="IPR036162">
    <property type="entry name" value="Resolvase-like_N_sf"/>
</dbReference>
<dbReference type="RefSeq" id="WP_344587593.1">
    <property type="nucleotide sequence ID" value="NZ_BAAARW010000004.1"/>
</dbReference>
<accession>A0ABP5VQR6</accession>
<gene>
    <name evidence="2" type="ORF">GCM10010191_12960</name>
</gene>
<dbReference type="CDD" id="cd00338">
    <property type="entry name" value="Ser_Recombinase"/>
    <property type="match status" value="1"/>
</dbReference>
<dbReference type="Pfam" id="PF00239">
    <property type="entry name" value="Resolvase"/>
    <property type="match status" value="1"/>
</dbReference>
<dbReference type="Proteomes" id="UP001501231">
    <property type="component" value="Unassembled WGS sequence"/>
</dbReference>
<dbReference type="EMBL" id="BAAARW010000004">
    <property type="protein sequence ID" value="GAA2406373.1"/>
    <property type="molecule type" value="Genomic_DNA"/>
</dbReference>
<dbReference type="InterPro" id="IPR025827">
    <property type="entry name" value="Zn_ribbon_recom_dom"/>
</dbReference>